<name>A0A4R2JL14_9PSEU</name>
<organism evidence="1 2">
    <name type="scientific">Actinocrispum wychmicini</name>
    <dbReference type="NCBI Taxonomy" id="1213861"/>
    <lineage>
        <taxon>Bacteria</taxon>
        <taxon>Bacillati</taxon>
        <taxon>Actinomycetota</taxon>
        <taxon>Actinomycetes</taxon>
        <taxon>Pseudonocardiales</taxon>
        <taxon>Pseudonocardiaceae</taxon>
        <taxon>Actinocrispum</taxon>
    </lineage>
</organism>
<dbReference type="EMBL" id="SLWS01000004">
    <property type="protein sequence ID" value="TCO59252.1"/>
    <property type="molecule type" value="Genomic_DNA"/>
</dbReference>
<evidence type="ECO:0000313" key="1">
    <source>
        <dbReference type="EMBL" id="TCO59252.1"/>
    </source>
</evidence>
<keyword evidence="2" id="KW-1185">Reference proteome</keyword>
<sequence length="77" mass="8378">MPPIDPDRWLQPTSSDPRVATVGPLGFDQEGVTYTTVTARTPGTATVRATARPQDSHDLPRGGQPRQLWLLVITVIT</sequence>
<comment type="caution">
    <text evidence="1">The sequence shown here is derived from an EMBL/GenBank/DDBJ whole genome shotgun (WGS) entry which is preliminary data.</text>
</comment>
<gene>
    <name evidence="1" type="ORF">EV192_10493</name>
</gene>
<dbReference type="AlphaFoldDB" id="A0A4R2JL14"/>
<dbReference type="Gene3D" id="2.60.40.1080">
    <property type="match status" value="1"/>
</dbReference>
<dbReference type="Proteomes" id="UP000295680">
    <property type="component" value="Unassembled WGS sequence"/>
</dbReference>
<proteinExistence type="predicted"/>
<reference evidence="1 2" key="1">
    <citation type="submission" date="2019-03" db="EMBL/GenBank/DDBJ databases">
        <title>Genomic Encyclopedia of Type Strains, Phase IV (KMG-IV): sequencing the most valuable type-strain genomes for metagenomic binning, comparative biology and taxonomic classification.</title>
        <authorList>
            <person name="Goeker M."/>
        </authorList>
    </citation>
    <scope>NUCLEOTIDE SEQUENCE [LARGE SCALE GENOMIC DNA]</scope>
    <source>
        <strain evidence="1 2">DSM 45934</strain>
    </source>
</reference>
<accession>A0A4R2JL14</accession>
<evidence type="ECO:0000313" key="2">
    <source>
        <dbReference type="Proteomes" id="UP000295680"/>
    </source>
</evidence>
<protein>
    <submittedName>
        <fullName evidence="1">Uncharacterized protein</fullName>
    </submittedName>
</protein>